<proteinExistence type="predicted"/>
<evidence type="ECO:0000313" key="2">
    <source>
        <dbReference type="EMBL" id="RST89713.1"/>
    </source>
</evidence>
<dbReference type="PANTHER" id="PTHR41771">
    <property type="entry name" value="MEMBRANE PROTEIN-RELATED"/>
    <property type="match status" value="1"/>
</dbReference>
<evidence type="ECO:0000313" key="3">
    <source>
        <dbReference type="Proteomes" id="UP000277864"/>
    </source>
</evidence>
<feature type="transmembrane region" description="Helical" evidence="1">
    <location>
        <begin position="147"/>
        <end position="167"/>
    </location>
</feature>
<feature type="transmembrane region" description="Helical" evidence="1">
    <location>
        <begin position="202"/>
        <end position="223"/>
    </location>
</feature>
<feature type="transmembrane region" description="Helical" evidence="1">
    <location>
        <begin position="340"/>
        <end position="362"/>
    </location>
</feature>
<dbReference type="AlphaFoldDB" id="A0A3S0AXX4"/>
<protein>
    <submittedName>
        <fullName evidence="2">YibE/F-like family protein</fullName>
    </submittedName>
</protein>
<dbReference type="PANTHER" id="PTHR41771:SF1">
    <property type="entry name" value="MEMBRANE PROTEIN"/>
    <property type="match status" value="1"/>
</dbReference>
<organism evidence="2 3">
    <name type="scientific">Vagococcus humatus</name>
    <dbReference type="NCBI Taxonomy" id="1889241"/>
    <lineage>
        <taxon>Bacteria</taxon>
        <taxon>Bacillati</taxon>
        <taxon>Bacillota</taxon>
        <taxon>Bacilli</taxon>
        <taxon>Lactobacillales</taxon>
        <taxon>Enterococcaceae</taxon>
        <taxon>Vagococcus</taxon>
    </lineage>
</organism>
<reference evidence="2 3" key="1">
    <citation type="submission" date="2018-03" db="EMBL/GenBank/DDBJ databases">
        <authorList>
            <person name="Gulvik C.A."/>
        </authorList>
    </citation>
    <scope>NUCLEOTIDE SEQUENCE [LARGE SCALE GENOMIC DNA]</scope>
    <source>
        <strain evidence="2 3">JCM 31581</strain>
    </source>
</reference>
<keyword evidence="1" id="KW-0812">Transmembrane</keyword>
<feature type="transmembrane region" description="Helical" evidence="1">
    <location>
        <begin position="6"/>
        <end position="25"/>
    </location>
</feature>
<sequence>MSKRKGFYLLLLSLFLLAIIGIEYWTHDYDQYQGTLFKVEDAKIVEKHQERDEHGNQDVKAKQQLTGVLLNTKDKGQTLVLSNTYSHSQVYDAKYQVGDILLIKRRTLHTGEQSADILSLKRDRLISYCLLVTLFLLALIGNKQGVLSFVSLIVNTGILVGMTQYYVHTNPQALFKMFVLGAGLFTVVSLVILNGWNRKTWALILSTLLGTFLSFLISWLAMVMLQQKGIRYEEMDFITKSPHLIFLSGLLVGCLGAVMDVAMTIITSLEELLTYQPNLSQKELWQSSQVIGRDIMGPMANVLLFAYLSGALPLILLYLRNDMSYTFTFSMILSLEFIRAVAGSIGIVLTVPISSWLGIYFFNKLGVTSS</sequence>
<feature type="transmembrane region" description="Helical" evidence="1">
    <location>
        <begin position="244"/>
        <end position="266"/>
    </location>
</feature>
<dbReference type="RefSeq" id="WP_125942323.1">
    <property type="nucleotide sequence ID" value="NZ_PXZH01000001.1"/>
</dbReference>
<feature type="transmembrane region" description="Helical" evidence="1">
    <location>
        <begin position="295"/>
        <end position="319"/>
    </location>
</feature>
<dbReference type="Proteomes" id="UP000277864">
    <property type="component" value="Unassembled WGS sequence"/>
</dbReference>
<dbReference type="OrthoDB" id="5753718at2"/>
<gene>
    <name evidence="2" type="ORF">C7P63_01150</name>
</gene>
<evidence type="ECO:0000256" key="1">
    <source>
        <dbReference type="SAM" id="Phobius"/>
    </source>
</evidence>
<dbReference type="EMBL" id="PXZH01000001">
    <property type="protein sequence ID" value="RST89713.1"/>
    <property type="molecule type" value="Genomic_DNA"/>
</dbReference>
<name>A0A3S0AXX4_9ENTE</name>
<keyword evidence="3" id="KW-1185">Reference proteome</keyword>
<comment type="caution">
    <text evidence="2">The sequence shown here is derived from an EMBL/GenBank/DDBJ whole genome shotgun (WGS) entry which is preliminary data.</text>
</comment>
<accession>A0A3S0AXX4</accession>
<keyword evidence="1" id="KW-1133">Transmembrane helix</keyword>
<feature type="transmembrane region" description="Helical" evidence="1">
    <location>
        <begin position="174"/>
        <end position="196"/>
    </location>
</feature>
<keyword evidence="1" id="KW-0472">Membrane</keyword>
<dbReference type="Pfam" id="PF07907">
    <property type="entry name" value="YibE_F"/>
    <property type="match status" value="1"/>
</dbReference>
<dbReference type="InterPro" id="IPR012507">
    <property type="entry name" value="YibE_F"/>
</dbReference>